<proteinExistence type="predicted"/>
<dbReference type="RefSeq" id="WP_330812877.1">
    <property type="nucleotide sequence ID" value="NZ_JAZBJO010000024.1"/>
</dbReference>
<comment type="caution">
    <text evidence="2">The sequence shown here is derived from an EMBL/GenBank/DDBJ whole genome shotgun (WGS) entry which is preliminary data.</text>
</comment>
<reference evidence="2 3" key="1">
    <citation type="submission" date="2023-11" db="EMBL/GenBank/DDBJ databases">
        <title>30 novel species of actinomycetes from the DSMZ collection.</title>
        <authorList>
            <person name="Nouioui I."/>
        </authorList>
    </citation>
    <scope>NUCLEOTIDE SEQUENCE [LARGE SCALE GENOMIC DNA]</scope>
    <source>
        <strain evidence="2 3">DSM 41524</strain>
    </source>
</reference>
<evidence type="ECO:0000313" key="2">
    <source>
        <dbReference type="EMBL" id="MEE4596278.1"/>
    </source>
</evidence>
<feature type="compositionally biased region" description="Low complexity" evidence="1">
    <location>
        <begin position="16"/>
        <end position="25"/>
    </location>
</feature>
<accession>A0ABU7Q4J2</accession>
<dbReference type="EMBL" id="JAZBJO010000024">
    <property type="protein sequence ID" value="MEE4596278.1"/>
    <property type="molecule type" value="Genomic_DNA"/>
</dbReference>
<dbReference type="Proteomes" id="UP001354709">
    <property type="component" value="Unassembled WGS sequence"/>
</dbReference>
<organism evidence="2 3">
    <name type="scientific">Streptomyces asiaticus subsp. ignotus</name>
    <dbReference type="NCBI Taxonomy" id="3098222"/>
    <lineage>
        <taxon>Bacteria</taxon>
        <taxon>Bacillati</taxon>
        <taxon>Actinomycetota</taxon>
        <taxon>Actinomycetes</taxon>
        <taxon>Kitasatosporales</taxon>
        <taxon>Streptomycetaceae</taxon>
        <taxon>Streptomyces</taxon>
        <taxon>Streptomyces violaceusniger group</taxon>
    </lineage>
</organism>
<feature type="region of interest" description="Disordered" evidence="1">
    <location>
        <begin position="1"/>
        <end position="44"/>
    </location>
</feature>
<keyword evidence="3" id="KW-1185">Reference proteome</keyword>
<evidence type="ECO:0000313" key="3">
    <source>
        <dbReference type="Proteomes" id="UP001354709"/>
    </source>
</evidence>
<sequence>MTRPPACAQPVPPARTPARAGGTATEPRAAAEPKDAIEPRAVVA</sequence>
<gene>
    <name evidence="2" type="ORF">V2J94_31055</name>
</gene>
<name>A0ABU7Q4J2_9ACTN</name>
<feature type="compositionally biased region" description="Basic and acidic residues" evidence="1">
    <location>
        <begin position="29"/>
        <end position="38"/>
    </location>
</feature>
<evidence type="ECO:0000256" key="1">
    <source>
        <dbReference type="SAM" id="MobiDB-lite"/>
    </source>
</evidence>
<protein>
    <submittedName>
        <fullName evidence="2">Uncharacterized protein</fullName>
    </submittedName>
</protein>